<proteinExistence type="predicted"/>
<dbReference type="InterPro" id="IPR009078">
    <property type="entry name" value="Ferritin-like_SF"/>
</dbReference>
<evidence type="ECO:0000313" key="2">
    <source>
        <dbReference type="Proteomes" id="UP000429181"/>
    </source>
</evidence>
<accession>A0A4W2HU72</accession>
<evidence type="ECO:0000313" key="1">
    <source>
        <dbReference type="Ensembl" id="ENSBIXP00005036516.1"/>
    </source>
</evidence>
<name>A0A4W2HU72_BOBOX</name>
<sequence>MLPTSPSQVRQNYRPECEAAINSHAALEFHASFHCLHGICPYKTSTCNFLLELYHPAIK</sequence>
<protein>
    <submittedName>
        <fullName evidence="1">Uncharacterized protein</fullName>
    </submittedName>
</protein>
<dbReference type="SUPFAM" id="SSF47240">
    <property type="entry name" value="Ferritin-like"/>
    <property type="match status" value="1"/>
</dbReference>
<reference evidence="2" key="1">
    <citation type="submission" date="2018-11" db="EMBL/GenBank/DDBJ databases">
        <title>Haplotype-resolved cattle genomes.</title>
        <authorList>
            <person name="Low W.Y."/>
            <person name="Tearle R."/>
            <person name="Bickhart D.M."/>
            <person name="Rosen B.D."/>
            <person name="Koren S."/>
            <person name="Rhie A."/>
            <person name="Hiendleder S."/>
            <person name="Phillippy A.M."/>
            <person name="Smith T.P.L."/>
            <person name="Williams J.L."/>
        </authorList>
    </citation>
    <scope>NUCLEOTIDE SEQUENCE [LARGE SCALE GENOMIC DNA]</scope>
</reference>
<dbReference type="Gene3D" id="1.20.1260.10">
    <property type="match status" value="1"/>
</dbReference>
<dbReference type="Proteomes" id="UP000429181">
    <property type="component" value="Unassembled WGS sequence"/>
</dbReference>
<organism evidence="1 2">
    <name type="scientific">Bos indicus x Bos taurus</name>
    <name type="common">Hybrid cattle</name>
    <dbReference type="NCBI Taxonomy" id="30522"/>
    <lineage>
        <taxon>Eukaryota</taxon>
        <taxon>Metazoa</taxon>
        <taxon>Chordata</taxon>
        <taxon>Craniata</taxon>
        <taxon>Vertebrata</taxon>
        <taxon>Euteleostomi</taxon>
        <taxon>Mammalia</taxon>
        <taxon>Eutheria</taxon>
        <taxon>Laurasiatheria</taxon>
        <taxon>Artiodactyla</taxon>
        <taxon>Ruminantia</taxon>
        <taxon>Pecora</taxon>
        <taxon>Bovidae</taxon>
        <taxon>Bovinae</taxon>
        <taxon>Bos</taxon>
    </lineage>
</organism>
<reference evidence="1" key="2">
    <citation type="submission" date="2025-08" db="UniProtKB">
        <authorList>
            <consortium name="Ensembl"/>
        </authorList>
    </citation>
    <scope>IDENTIFICATION</scope>
</reference>
<dbReference type="AlphaFoldDB" id="A0A4W2HU72"/>
<dbReference type="Ensembl" id="ENSBIXT00005024149.1">
    <property type="protein sequence ID" value="ENSBIXP00005036516.1"/>
    <property type="gene ID" value="ENSBIXG00005018049.1"/>
</dbReference>
<dbReference type="InterPro" id="IPR012347">
    <property type="entry name" value="Ferritin-like"/>
</dbReference>